<dbReference type="SUPFAM" id="SSF46689">
    <property type="entry name" value="Homeodomain-like"/>
    <property type="match status" value="1"/>
</dbReference>
<dbReference type="CDD" id="cd00167">
    <property type="entry name" value="SANT"/>
    <property type="match status" value="1"/>
</dbReference>
<dbReference type="Proteomes" id="UP000053555">
    <property type="component" value="Unassembled WGS sequence"/>
</dbReference>
<feature type="domain" description="HTH myb-type" evidence="7">
    <location>
        <begin position="67"/>
        <end position="128"/>
    </location>
</feature>
<dbReference type="GO" id="GO:0005634">
    <property type="term" value="C:nucleus"/>
    <property type="evidence" value="ECO:0007669"/>
    <property type="project" value="UniProtKB-SubCell"/>
</dbReference>
<evidence type="ECO:0000256" key="1">
    <source>
        <dbReference type="ARBA" id="ARBA00004123"/>
    </source>
</evidence>
<keyword evidence="4" id="KW-0539">Nucleus</keyword>
<dbReference type="InterPro" id="IPR015495">
    <property type="entry name" value="Myb_TF_plants"/>
</dbReference>
<name>A0A0B2QBL1_GLYSO</name>
<dbReference type="GO" id="GO:0003677">
    <property type="term" value="F:DNA binding"/>
    <property type="evidence" value="ECO:0007669"/>
    <property type="project" value="UniProtKB-KW"/>
</dbReference>
<dbReference type="PANTHER" id="PTHR47994">
    <property type="entry name" value="F14D16.11-RELATED"/>
    <property type="match status" value="1"/>
</dbReference>
<evidence type="ECO:0000256" key="2">
    <source>
        <dbReference type="ARBA" id="ARBA00022737"/>
    </source>
</evidence>
<sequence length="240" mass="26639">MNSSSTRSTFMAKAIGNPFPKQQISVDYYDKTSILMEKVPITFMKVHPGLLRCGKSCRLRWTNYSVPDVKKGKFTEEESNLIIHLHSLLGNKNEHKPSSLWSQMARSLPGRTDNKIKNYWKSHLKRYLTALGIDPVTHKPFKDATTTPPTNNSQVSMVTTTSKNGTNNTDSNIPRIYYFNVFLNSKVQISADHDCSADGADSNGSSGVTIEEASPQVNLELSIAPPSQPEDASMKETLNG</sequence>
<organism evidence="8">
    <name type="scientific">Glycine soja</name>
    <name type="common">Wild soybean</name>
    <dbReference type="NCBI Taxonomy" id="3848"/>
    <lineage>
        <taxon>Eukaryota</taxon>
        <taxon>Viridiplantae</taxon>
        <taxon>Streptophyta</taxon>
        <taxon>Embryophyta</taxon>
        <taxon>Tracheophyta</taxon>
        <taxon>Spermatophyta</taxon>
        <taxon>Magnoliopsida</taxon>
        <taxon>eudicotyledons</taxon>
        <taxon>Gunneridae</taxon>
        <taxon>Pentapetalae</taxon>
        <taxon>rosids</taxon>
        <taxon>fabids</taxon>
        <taxon>Fabales</taxon>
        <taxon>Fabaceae</taxon>
        <taxon>Papilionoideae</taxon>
        <taxon>50 kb inversion clade</taxon>
        <taxon>NPAAA clade</taxon>
        <taxon>indigoferoid/millettioid clade</taxon>
        <taxon>Phaseoleae</taxon>
        <taxon>Glycine</taxon>
        <taxon>Glycine subgen. Soja</taxon>
    </lineage>
</organism>
<dbReference type="AlphaFoldDB" id="A0A0B2QBL1"/>
<protein>
    <submittedName>
        <fullName evidence="8">Myb-related protein 308</fullName>
    </submittedName>
</protein>
<dbReference type="Gene3D" id="1.10.10.60">
    <property type="entry name" value="Homeodomain-like"/>
    <property type="match status" value="1"/>
</dbReference>
<dbReference type="InterPro" id="IPR017930">
    <property type="entry name" value="Myb_dom"/>
</dbReference>
<evidence type="ECO:0000256" key="5">
    <source>
        <dbReference type="SAM" id="MobiDB-lite"/>
    </source>
</evidence>
<evidence type="ECO:0000259" key="7">
    <source>
        <dbReference type="PROSITE" id="PS51294"/>
    </source>
</evidence>
<keyword evidence="3" id="KW-0238">DNA-binding</keyword>
<feature type="region of interest" description="Disordered" evidence="5">
    <location>
        <begin position="195"/>
        <end position="214"/>
    </location>
</feature>
<dbReference type="PANTHER" id="PTHR47994:SF5">
    <property type="entry name" value="F14D16.11-RELATED"/>
    <property type="match status" value="1"/>
</dbReference>
<gene>
    <name evidence="8" type="ORF">glysoja_026976</name>
</gene>
<proteinExistence type="predicted"/>
<feature type="domain" description="Myb-like" evidence="6">
    <location>
        <begin position="66"/>
        <end position="124"/>
    </location>
</feature>
<evidence type="ECO:0000313" key="8">
    <source>
        <dbReference type="EMBL" id="KHN17433.1"/>
    </source>
</evidence>
<feature type="compositionally biased region" description="Polar residues" evidence="5">
    <location>
        <begin position="144"/>
        <end position="169"/>
    </location>
</feature>
<dbReference type="EMBL" id="KN660270">
    <property type="protein sequence ID" value="KHN17433.1"/>
    <property type="molecule type" value="Genomic_DNA"/>
</dbReference>
<dbReference type="Pfam" id="PF00249">
    <property type="entry name" value="Myb_DNA-binding"/>
    <property type="match status" value="1"/>
</dbReference>
<evidence type="ECO:0000259" key="6">
    <source>
        <dbReference type="PROSITE" id="PS50090"/>
    </source>
</evidence>
<keyword evidence="2" id="KW-0677">Repeat</keyword>
<dbReference type="PROSITE" id="PS51294">
    <property type="entry name" value="HTH_MYB"/>
    <property type="match status" value="1"/>
</dbReference>
<dbReference type="InterPro" id="IPR001005">
    <property type="entry name" value="SANT/Myb"/>
</dbReference>
<dbReference type="SMART" id="SM00717">
    <property type="entry name" value="SANT"/>
    <property type="match status" value="1"/>
</dbReference>
<evidence type="ECO:0000256" key="4">
    <source>
        <dbReference type="ARBA" id="ARBA00023242"/>
    </source>
</evidence>
<reference evidence="8" key="1">
    <citation type="submission" date="2014-07" db="EMBL/GenBank/DDBJ databases">
        <title>Identification of a novel salt tolerance gene in wild soybean by whole-genome sequencing.</title>
        <authorList>
            <person name="Lam H.-M."/>
            <person name="Qi X."/>
            <person name="Li M.-W."/>
            <person name="Liu X."/>
            <person name="Xie M."/>
            <person name="Ni M."/>
            <person name="Xu X."/>
        </authorList>
    </citation>
    <scope>NUCLEOTIDE SEQUENCE [LARGE SCALE GENOMIC DNA]</scope>
    <source>
        <tissue evidence="8">Root</tissue>
    </source>
</reference>
<evidence type="ECO:0000256" key="3">
    <source>
        <dbReference type="ARBA" id="ARBA00023125"/>
    </source>
</evidence>
<dbReference type="InterPro" id="IPR009057">
    <property type="entry name" value="Homeodomain-like_sf"/>
</dbReference>
<dbReference type="PROSITE" id="PS50090">
    <property type="entry name" value="MYB_LIKE"/>
    <property type="match status" value="1"/>
</dbReference>
<feature type="compositionally biased region" description="Low complexity" evidence="5">
    <location>
        <begin position="197"/>
        <end position="207"/>
    </location>
</feature>
<feature type="region of interest" description="Disordered" evidence="5">
    <location>
        <begin position="140"/>
        <end position="169"/>
    </location>
</feature>
<accession>A0A0B2QBL1</accession>
<comment type="subcellular location">
    <subcellularLocation>
        <location evidence="1">Nucleus</location>
    </subcellularLocation>
</comment>